<keyword evidence="3" id="KW-1185">Reference proteome</keyword>
<dbReference type="InterPro" id="IPR017884">
    <property type="entry name" value="SANT_dom"/>
</dbReference>
<name>A0A6J0GNH7_9PASS</name>
<dbReference type="Gene3D" id="1.10.10.60">
    <property type="entry name" value="Homeodomain-like"/>
    <property type="match status" value="1"/>
</dbReference>
<dbReference type="OrthoDB" id="10258692at2759"/>
<dbReference type="RefSeq" id="XP_017663563.1">
    <property type="nucleotide sequence ID" value="XM_017808074.1"/>
</dbReference>
<evidence type="ECO:0000313" key="3">
    <source>
        <dbReference type="Proteomes" id="UP000504624"/>
    </source>
</evidence>
<dbReference type="PROSITE" id="PS51293">
    <property type="entry name" value="SANT"/>
    <property type="match status" value="1"/>
</dbReference>
<feature type="domain" description="SANT" evidence="2">
    <location>
        <begin position="18"/>
        <end position="38"/>
    </location>
</feature>
<dbReference type="AlphaFoldDB" id="A0A6J0GNH7"/>
<reference evidence="4" key="1">
    <citation type="submission" date="2025-08" db="UniProtKB">
        <authorList>
            <consortium name="RefSeq"/>
        </authorList>
    </citation>
    <scope>IDENTIFICATION</scope>
</reference>
<dbReference type="GeneID" id="108494009"/>
<organism evidence="3 4">
    <name type="scientific">Lepidothrix coronata</name>
    <name type="common">blue-crowned manakin</name>
    <dbReference type="NCBI Taxonomy" id="321398"/>
    <lineage>
        <taxon>Eukaryota</taxon>
        <taxon>Metazoa</taxon>
        <taxon>Chordata</taxon>
        <taxon>Craniata</taxon>
        <taxon>Vertebrata</taxon>
        <taxon>Euteleostomi</taxon>
        <taxon>Archelosauria</taxon>
        <taxon>Archosauria</taxon>
        <taxon>Dinosauria</taxon>
        <taxon>Saurischia</taxon>
        <taxon>Theropoda</taxon>
        <taxon>Coelurosauria</taxon>
        <taxon>Aves</taxon>
        <taxon>Neognathae</taxon>
        <taxon>Neoaves</taxon>
        <taxon>Telluraves</taxon>
        <taxon>Australaves</taxon>
        <taxon>Passeriformes</taxon>
        <taxon>Pipridae</taxon>
        <taxon>Lepidothrix</taxon>
    </lineage>
</organism>
<dbReference type="Proteomes" id="UP000504624">
    <property type="component" value="Unplaced"/>
</dbReference>
<evidence type="ECO:0000256" key="1">
    <source>
        <dbReference type="SAM" id="MobiDB-lite"/>
    </source>
</evidence>
<evidence type="ECO:0000259" key="2">
    <source>
        <dbReference type="PROSITE" id="PS51293"/>
    </source>
</evidence>
<feature type="compositionally biased region" description="Basic and acidic residues" evidence="1">
    <location>
        <begin position="56"/>
        <end position="66"/>
    </location>
</feature>
<gene>
    <name evidence="4" type="primary">LOC108494009</name>
</gene>
<sequence>MLRCSSYQQKEQLLCSRIQSKTVAQCVEYYYSWKKERRIAPPPAQTVGRPKRSKNPPKEENGEMEKRGRRRPRSTVCPCCKPPQPPRSAGGLFPWCLKQ</sequence>
<accession>A0A6J0GNH7</accession>
<evidence type="ECO:0000313" key="4">
    <source>
        <dbReference type="RefSeq" id="XP_017663563.1"/>
    </source>
</evidence>
<protein>
    <submittedName>
        <fullName evidence="4">Zinc finger protein 541-like</fullName>
    </submittedName>
</protein>
<feature type="region of interest" description="Disordered" evidence="1">
    <location>
        <begin position="40"/>
        <end position="75"/>
    </location>
</feature>
<proteinExistence type="predicted"/>